<proteinExistence type="predicted"/>
<keyword evidence="5 6" id="KW-0472">Membrane</keyword>
<organism evidence="7 8">
    <name type="scientific">Candidatus Blautia stercorigallinarum</name>
    <dbReference type="NCBI Taxonomy" id="2838501"/>
    <lineage>
        <taxon>Bacteria</taxon>
        <taxon>Bacillati</taxon>
        <taxon>Bacillota</taxon>
        <taxon>Clostridia</taxon>
        <taxon>Lachnospirales</taxon>
        <taxon>Lachnospiraceae</taxon>
        <taxon>Blautia</taxon>
    </lineage>
</organism>
<evidence type="ECO:0000256" key="3">
    <source>
        <dbReference type="ARBA" id="ARBA00022692"/>
    </source>
</evidence>
<dbReference type="CDD" id="cd06574">
    <property type="entry name" value="TM_PBP1_branched-chain-AA_like"/>
    <property type="match status" value="1"/>
</dbReference>
<feature type="transmembrane region" description="Helical" evidence="6">
    <location>
        <begin position="278"/>
        <end position="294"/>
    </location>
</feature>
<evidence type="ECO:0000313" key="7">
    <source>
        <dbReference type="EMBL" id="HIV39305.1"/>
    </source>
</evidence>
<dbReference type="GO" id="GO:0022857">
    <property type="term" value="F:transmembrane transporter activity"/>
    <property type="evidence" value="ECO:0007669"/>
    <property type="project" value="InterPro"/>
</dbReference>
<dbReference type="EMBL" id="DXIQ01000063">
    <property type="protein sequence ID" value="HIV39305.1"/>
    <property type="molecule type" value="Genomic_DNA"/>
</dbReference>
<keyword evidence="3 6" id="KW-0812">Transmembrane</keyword>
<feature type="transmembrane region" description="Helical" evidence="6">
    <location>
        <begin position="131"/>
        <end position="151"/>
    </location>
</feature>
<evidence type="ECO:0000256" key="4">
    <source>
        <dbReference type="ARBA" id="ARBA00022989"/>
    </source>
</evidence>
<dbReference type="InterPro" id="IPR001851">
    <property type="entry name" value="ABC_transp_permease"/>
</dbReference>
<comment type="caution">
    <text evidence="7">The sequence shown here is derived from an EMBL/GenBank/DDBJ whole genome shotgun (WGS) entry which is preliminary data.</text>
</comment>
<evidence type="ECO:0000256" key="6">
    <source>
        <dbReference type="SAM" id="Phobius"/>
    </source>
</evidence>
<feature type="transmembrane region" description="Helical" evidence="6">
    <location>
        <begin position="57"/>
        <end position="79"/>
    </location>
</feature>
<feature type="transmembrane region" description="Helical" evidence="6">
    <location>
        <begin position="86"/>
        <end position="105"/>
    </location>
</feature>
<dbReference type="Pfam" id="PF02653">
    <property type="entry name" value="BPD_transp_2"/>
    <property type="match status" value="1"/>
</dbReference>
<dbReference type="Proteomes" id="UP000886814">
    <property type="component" value="Unassembled WGS sequence"/>
</dbReference>
<reference evidence="7" key="2">
    <citation type="submission" date="2021-04" db="EMBL/GenBank/DDBJ databases">
        <authorList>
            <person name="Gilroy R."/>
        </authorList>
    </citation>
    <scope>NUCLEOTIDE SEQUENCE</scope>
    <source>
        <strain evidence="7">CHK195-9823</strain>
    </source>
</reference>
<dbReference type="PANTHER" id="PTHR32196:SF69">
    <property type="entry name" value="BRANCHED-CHAIN AMINO ACID TRANSPORT SYSTEM, PERMEASE PROTEIN"/>
    <property type="match status" value="1"/>
</dbReference>
<feature type="transmembrane region" description="Helical" evidence="6">
    <location>
        <begin position="185"/>
        <end position="202"/>
    </location>
</feature>
<evidence type="ECO:0000313" key="8">
    <source>
        <dbReference type="Proteomes" id="UP000886814"/>
    </source>
</evidence>
<reference evidence="7" key="1">
    <citation type="journal article" date="2021" name="PeerJ">
        <title>Extensive microbial diversity within the chicken gut microbiome revealed by metagenomics and culture.</title>
        <authorList>
            <person name="Gilroy R."/>
            <person name="Ravi A."/>
            <person name="Getino M."/>
            <person name="Pursley I."/>
            <person name="Horton D.L."/>
            <person name="Alikhan N.F."/>
            <person name="Baker D."/>
            <person name="Gharbi K."/>
            <person name="Hall N."/>
            <person name="Watson M."/>
            <person name="Adriaenssens E.M."/>
            <person name="Foster-Nyarko E."/>
            <person name="Jarju S."/>
            <person name="Secka A."/>
            <person name="Antonio M."/>
            <person name="Oren A."/>
            <person name="Chaudhuri R.R."/>
            <person name="La Ragione R."/>
            <person name="Hildebrand F."/>
            <person name="Pallen M.J."/>
        </authorList>
    </citation>
    <scope>NUCLEOTIDE SEQUENCE</scope>
    <source>
        <strain evidence="7">CHK195-9823</strain>
    </source>
</reference>
<feature type="transmembrane region" description="Helical" evidence="6">
    <location>
        <begin position="12"/>
        <end position="28"/>
    </location>
</feature>
<accession>A0A9D1PDN8</accession>
<gene>
    <name evidence="7" type="ORF">H9747_09980</name>
</gene>
<evidence type="ECO:0000256" key="2">
    <source>
        <dbReference type="ARBA" id="ARBA00022475"/>
    </source>
</evidence>
<comment type="subcellular location">
    <subcellularLocation>
        <location evidence="1">Cell membrane</location>
        <topology evidence="1">Multi-pass membrane protein</topology>
    </subcellularLocation>
</comment>
<dbReference type="AlphaFoldDB" id="A0A9D1PDN8"/>
<protein>
    <submittedName>
        <fullName evidence="7">ABC transporter permease</fullName>
    </submittedName>
</protein>
<sequence length="306" mass="32660">MDFALSILEQGLIYGILALGVYITYKILDFPDLTVDGSFPLGSAVTASLLTKGVNPYLSLLIAFLAGVLAGTCTGLIHVKGKVRDLLSGIIMMTALYTVNLMIAGSNNVPLFAQDTIFSNSFLEGITGGNIPGYAVILLILLVAVISKLLLDFYLKTRSGYLLRAVGDNELLVTSLAKDKGNVKILGLAISNGLVALSGSVFCQQQGVFDISSGTGSMVIGLASVIVGTSLYRVVSKIGPFRKKSYIKVTTFVFVGAILYKACTGLAIRYFVPQSMKMISALFLLAVLLLMLVFDNMDKKKVKKNA</sequence>
<feature type="transmembrane region" description="Helical" evidence="6">
    <location>
        <begin position="214"/>
        <end position="234"/>
    </location>
</feature>
<feature type="transmembrane region" description="Helical" evidence="6">
    <location>
        <begin position="246"/>
        <end position="272"/>
    </location>
</feature>
<dbReference type="PANTHER" id="PTHR32196">
    <property type="entry name" value="ABC TRANSPORTER PERMEASE PROTEIN YPHD-RELATED-RELATED"/>
    <property type="match status" value="1"/>
</dbReference>
<keyword evidence="4 6" id="KW-1133">Transmembrane helix</keyword>
<evidence type="ECO:0000256" key="1">
    <source>
        <dbReference type="ARBA" id="ARBA00004651"/>
    </source>
</evidence>
<evidence type="ECO:0000256" key="5">
    <source>
        <dbReference type="ARBA" id="ARBA00023136"/>
    </source>
</evidence>
<keyword evidence="2" id="KW-1003">Cell membrane</keyword>
<dbReference type="GO" id="GO:0005886">
    <property type="term" value="C:plasma membrane"/>
    <property type="evidence" value="ECO:0007669"/>
    <property type="project" value="UniProtKB-SubCell"/>
</dbReference>
<name>A0A9D1PDN8_9FIRM</name>